<keyword evidence="4 7" id="KW-0378">Hydrolase</keyword>
<dbReference type="Gene3D" id="3.40.80.10">
    <property type="entry name" value="Peptidoglycan recognition protein-like"/>
    <property type="match status" value="1"/>
</dbReference>
<dbReference type="SMART" id="SM00644">
    <property type="entry name" value="Ami_2"/>
    <property type="match status" value="1"/>
</dbReference>
<evidence type="ECO:0000313" key="8">
    <source>
        <dbReference type="Proteomes" id="UP000013111"/>
    </source>
</evidence>
<dbReference type="AlphaFoldDB" id="A0A831A1I6"/>
<dbReference type="FunFam" id="3.40.80.10:FF:000003">
    <property type="entry name" value="N-acetylmuramoyl-L-alanine amidase"/>
    <property type="match status" value="1"/>
</dbReference>
<dbReference type="Pfam" id="PF01510">
    <property type="entry name" value="Amidase_2"/>
    <property type="match status" value="1"/>
</dbReference>
<dbReference type="GO" id="GO:0008745">
    <property type="term" value="F:N-acetylmuramoyl-L-alanine amidase activity"/>
    <property type="evidence" value="ECO:0007669"/>
    <property type="project" value="UniProtKB-EC"/>
</dbReference>
<gene>
    <name evidence="7" type="ORF">BN437_1899</name>
</gene>
<dbReference type="InterPro" id="IPR002477">
    <property type="entry name" value="Peptidoglycan-bd-like"/>
</dbReference>
<evidence type="ECO:0000256" key="4">
    <source>
        <dbReference type="ARBA" id="ARBA00022801"/>
    </source>
</evidence>
<dbReference type="SUPFAM" id="SSF55846">
    <property type="entry name" value="N-acetylmuramoyl-L-alanine amidase-like"/>
    <property type="match status" value="1"/>
</dbReference>
<comment type="catalytic activity">
    <reaction evidence="1">
        <text>Hydrolyzes the link between N-acetylmuramoyl residues and L-amino acid residues in certain cell-wall glycopeptides.</text>
        <dbReference type="EC" id="3.5.1.28"/>
    </reaction>
</comment>
<sequence>MKTLTLAALALLLAGCVGEPRNGGNRPGYLLNSEYPSTSQNERVRFLVLHYTAADDAVSLRLLTQGVVSAHYLVPSAVDPSMKRRTVYQLVPEDKRAWHAGVSNWNGRSNLNDSSIGIEIVHPGFIDSSDGRYWYPWDAQQVRLVASLAQDVIQRYAITPDNVVAHSDIAPGRKFDPGPLFPWQQLAEQGIGAWPDSTTVQHYLAGRSHFAAGSVRKIQTDLASYGYTIPQTGIGDEKTRKAIAAFQMHFRPTNFSGVADAETEAIAAALVAKYRMSGRIMPQENDVAL</sequence>
<evidence type="ECO:0000259" key="6">
    <source>
        <dbReference type="SMART" id="SM00644"/>
    </source>
</evidence>
<dbReference type="SUPFAM" id="SSF47090">
    <property type="entry name" value="PGBD-like"/>
    <property type="match status" value="1"/>
</dbReference>
<dbReference type="EMBL" id="CAPB01000020">
    <property type="protein sequence ID" value="CCO93829.1"/>
    <property type="molecule type" value="Genomic_DNA"/>
</dbReference>
<dbReference type="PANTHER" id="PTHR30417:SF1">
    <property type="entry name" value="N-ACETYLMURAMOYL-L-ALANINE AMIDASE AMID"/>
    <property type="match status" value="1"/>
</dbReference>
<dbReference type="RefSeq" id="WP_004157648.1">
    <property type="nucleotide sequence ID" value="NZ_BAYW01000009.1"/>
</dbReference>
<evidence type="ECO:0000256" key="1">
    <source>
        <dbReference type="ARBA" id="ARBA00001561"/>
    </source>
</evidence>
<evidence type="ECO:0000256" key="3">
    <source>
        <dbReference type="ARBA" id="ARBA00011901"/>
    </source>
</evidence>
<dbReference type="GO" id="GO:0009253">
    <property type="term" value="P:peptidoglycan catabolic process"/>
    <property type="evidence" value="ECO:0007669"/>
    <property type="project" value="InterPro"/>
</dbReference>
<dbReference type="Proteomes" id="UP000013111">
    <property type="component" value="Unassembled WGS sequence"/>
</dbReference>
<dbReference type="InterPro" id="IPR002502">
    <property type="entry name" value="Amidase_domain"/>
</dbReference>
<dbReference type="CDD" id="cd06583">
    <property type="entry name" value="PGRP"/>
    <property type="match status" value="1"/>
</dbReference>
<dbReference type="GO" id="GO:0009254">
    <property type="term" value="P:peptidoglycan turnover"/>
    <property type="evidence" value="ECO:0007669"/>
    <property type="project" value="TreeGrafter"/>
</dbReference>
<organism evidence="7 8">
    <name type="scientific">Erwinia amylovora NBRC 12687 = CFBP 1232</name>
    <dbReference type="NCBI Taxonomy" id="1219359"/>
    <lineage>
        <taxon>Bacteria</taxon>
        <taxon>Pseudomonadati</taxon>
        <taxon>Pseudomonadota</taxon>
        <taxon>Gammaproteobacteria</taxon>
        <taxon>Enterobacterales</taxon>
        <taxon>Erwiniaceae</taxon>
        <taxon>Erwinia</taxon>
    </lineage>
</organism>
<dbReference type="InterPro" id="IPR036365">
    <property type="entry name" value="PGBD-like_sf"/>
</dbReference>
<dbReference type="InterPro" id="IPR036505">
    <property type="entry name" value="Amidase/PGRP_sf"/>
</dbReference>
<dbReference type="PROSITE" id="PS51257">
    <property type="entry name" value="PROKAR_LIPOPROTEIN"/>
    <property type="match status" value="1"/>
</dbReference>
<dbReference type="Gene3D" id="1.10.101.10">
    <property type="entry name" value="PGBD-like superfamily/PGBD"/>
    <property type="match status" value="1"/>
</dbReference>
<dbReference type="GO" id="GO:0071555">
    <property type="term" value="P:cell wall organization"/>
    <property type="evidence" value="ECO:0007669"/>
    <property type="project" value="UniProtKB-KW"/>
</dbReference>
<comment type="similarity">
    <text evidence="2">Belongs to the N-acetylmuramoyl-L-alanine amidase 2 family.</text>
</comment>
<accession>A0A831A1I6</accession>
<dbReference type="InterPro" id="IPR051206">
    <property type="entry name" value="NAMLAA_amidase_2"/>
</dbReference>
<proteinExistence type="inferred from homology"/>
<protein>
    <recommendedName>
        <fullName evidence="3">N-acetylmuramoyl-L-alanine amidase</fullName>
        <ecNumber evidence="3">3.5.1.28</ecNumber>
    </recommendedName>
</protein>
<reference evidence="7 8" key="2">
    <citation type="submission" date="2013-04" db="EMBL/GenBank/DDBJ databases">
        <title>Comparative genomics of 12 strains of Erwinia amylovora identifies a pan-genome with a large conserved core and provides insights into host specificity.</title>
        <authorList>
            <person name="Mann R.A."/>
            <person name="Smits T.H.M."/>
            <person name="Buehlmann A."/>
            <person name="Blom J."/>
            <person name="Goesmann A."/>
            <person name="Frey J.E."/>
            <person name="Plummer K.M."/>
            <person name="Beer S.V."/>
            <person name="Luck J."/>
            <person name="Duffy B."/>
            <person name="Rodoni B."/>
        </authorList>
    </citation>
    <scope>NUCLEOTIDE SEQUENCE [LARGE SCALE GENOMIC DNA]</scope>
    <source>
        <strain evidence="8">CFBP 1232</strain>
    </source>
</reference>
<reference evidence="7 8" key="1">
    <citation type="submission" date="2012-11" db="EMBL/GenBank/DDBJ databases">
        <authorList>
            <person name="Linke B."/>
        </authorList>
    </citation>
    <scope>NUCLEOTIDE SEQUENCE [LARGE SCALE GENOMIC DNA]</scope>
    <source>
        <strain evidence="8">CFBP 1232</strain>
    </source>
</reference>
<dbReference type="InterPro" id="IPR036366">
    <property type="entry name" value="PGBDSf"/>
</dbReference>
<dbReference type="PANTHER" id="PTHR30417">
    <property type="entry name" value="N-ACETYLMURAMOYL-L-ALANINE AMIDASE AMID"/>
    <property type="match status" value="1"/>
</dbReference>
<name>A0A831A1I6_ERWAM</name>
<comment type="caution">
    <text evidence="7">The sequence shown here is derived from an EMBL/GenBank/DDBJ whole genome shotgun (WGS) entry which is preliminary data.</text>
</comment>
<dbReference type="GO" id="GO:0019867">
    <property type="term" value="C:outer membrane"/>
    <property type="evidence" value="ECO:0007669"/>
    <property type="project" value="TreeGrafter"/>
</dbReference>
<feature type="domain" description="N-acetylmuramoyl-L-alanine amidase" evidence="6">
    <location>
        <begin position="32"/>
        <end position="178"/>
    </location>
</feature>
<dbReference type="Pfam" id="PF01471">
    <property type="entry name" value="PG_binding_1"/>
    <property type="match status" value="1"/>
</dbReference>
<dbReference type="EC" id="3.5.1.28" evidence="3"/>
<evidence type="ECO:0000256" key="2">
    <source>
        <dbReference type="ARBA" id="ARBA00007553"/>
    </source>
</evidence>
<dbReference type="GeneID" id="97606093"/>
<keyword evidence="5" id="KW-0961">Cell wall biogenesis/degradation</keyword>
<evidence type="ECO:0000256" key="5">
    <source>
        <dbReference type="ARBA" id="ARBA00023316"/>
    </source>
</evidence>
<evidence type="ECO:0000313" key="7">
    <source>
        <dbReference type="EMBL" id="CCO93829.1"/>
    </source>
</evidence>